<dbReference type="NCBIfam" id="TIGR01549">
    <property type="entry name" value="HAD-SF-IA-v1"/>
    <property type="match status" value="1"/>
</dbReference>
<proteinExistence type="inferred from homology"/>
<evidence type="ECO:0000256" key="9">
    <source>
        <dbReference type="ARBA" id="ARBA00023277"/>
    </source>
</evidence>
<dbReference type="InterPro" id="IPR006439">
    <property type="entry name" value="HAD-SF_hydro_IA"/>
</dbReference>
<protein>
    <recommendedName>
        <fullName evidence="5">phosphoglycolate phosphatase</fullName>
        <ecNumber evidence="5">3.1.3.18</ecNumber>
    </recommendedName>
</protein>
<comment type="catalytic activity">
    <reaction evidence="1">
        <text>2-phosphoglycolate + H2O = glycolate + phosphate</text>
        <dbReference type="Rhea" id="RHEA:14369"/>
        <dbReference type="ChEBI" id="CHEBI:15377"/>
        <dbReference type="ChEBI" id="CHEBI:29805"/>
        <dbReference type="ChEBI" id="CHEBI:43474"/>
        <dbReference type="ChEBI" id="CHEBI:58033"/>
        <dbReference type="EC" id="3.1.3.18"/>
    </reaction>
</comment>
<gene>
    <name evidence="10" type="ORF">BW247_06700</name>
</gene>
<keyword evidence="7" id="KW-0378">Hydrolase</keyword>
<dbReference type="PANTHER" id="PTHR43434">
    <property type="entry name" value="PHOSPHOGLYCOLATE PHOSPHATASE"/>
    <property type="match status" value="1"/>
</dbReference>
<dbReference type="KEGG" id="afy:BW247_06700"/>
<keyword evidence="9" id="KW-0119">Carbohydrate metabolism</keyword>
<dbReference type="EC" id="3.1.3.18" evidence="5"/>
<dbReference type="Pfam" id="PF00702">
    <property type="entry name" value="Hydrolase"/>
    <property type="match status" value="1"/>
</dbReference>
<keyword evidence="8" id="KW-0460">Magnesium</keyword>
<comment type="similarity">
    <text evidence="4">Belongs to the HAD-like hydrolase superfamily. CbbY/CbbZ/Gph/YieH family.</text>
</comment>
<keyword evidence="6" id="KW-0479">Metal-binding</keyword>
<evidence type="ECO:0000313" key="11">
    <source>
        <dbReference type="Proteomes" id="UP000243807"/>
    </source>
</evidence>
<evidence type="ECO:0000256" key="6">
    <source>
        <dbReference type="ARBA" id="ARBA00022723"/>
    </source>
</evidence>
<dbReference type="InterPro" id="IPR023214">
    <property type="entry name" value="HAD_sf"/>
</dbReference>
<dbReference type="Gene3D" id="1.10.150.240">
    <property type="entry name" value="Putative phosphatase, domain 2"/>
    <property type="match status" value="1"/>
</dbReference>
<dbReference type="EMBL" id="CP019434">
    <property type="protein sequence ID" value="APZ42818.1"/>
    <property type="molecule type" value="Genomic_DNA"/>
</dbReference>
<dbReference type="NCBIfam" id="TIGR01509">
    <property type="entry name" value="HAD-SF-IA-v3"/>
    <property type="match status" value="1"/>
</dbReference>
<dbReference type="RefSeq" id="WP_076836467.1">
    <property type="nucleotide sequence ID" value="NZ_CP019434.1"/>
</dbReference>
<dbReference type="InterPro" id="IPR023198">
    <property type="entry name" value="PGP-like_dom2"/>
</dbReference>
<dbReference type="GO" id="GO:0046872">
    <property type="term" value="F:metal ion binding"/>
    <property type="evidence" value="ECO:0007669"/>
    <property type="project" value="UniProtKB-KW"/>
</dbReference>
<dbReference type="Proteomes" id="UP000243807">
    <property type="component" value="Chromosome"/>
</dbReference>
<dbReference type="OrthoDB" id="9776368at2"/>
<dbReference type="PANTHER" id="PTHR43434:SF23">
    <property type="entry name" value="PHOSPHOGLYCOLATE PHOSPHATASE"/>
    <property type="match status" value="1"/>
</dbReference>
<evidence type="ECO:0000256" key="5">
    <source>
        <dbReference type="ARBA" id="ARBA00013078"/>
    </source>
</evidence>
<dbReference type="SFLD" id="SFLDG01135">
    <property type="entry name" value="C1.5.6:_HAD__Beta-PGM__Phospha"/>
    <property type="match status" value="1"/>
</dbReference>
<dbReference type="GO" id="GO:0008967">
    <property type="term" value="F:phosphoglycolate phosphatase activity"/>
    <property type="evidence" value="ECO:0007669"/>
    <property type="project" value="UniProtKB-EC"/>
</dbReference>
<dbReference type="FunFam" id="3.40.50.1000:FF:000022">
    <property type="entry name" value="Phosphoglycolate phosphatase"/>
    <property type="match status" value="1"/>
</dbReference>
<dbReference type="SUPFAM" id="SSF56784">
    <property type="entry name" value="HAD-like"/>
    <property type="match status" value="1"/>
</dbReference>
<evidence type="ECO:0000256" key="2">
    <source>
        <dbReference type="ARBA" id="ARBA00001946"/>
    </source>
</evidence>
<dbReference type="SFLD" id="SFLDS00003">
    <property type="entry name" value="Haloacid_Dehalogenase"/>
    <property type="match status" value="1"/>
</dbReference>
<dbReference type="GO" id="GO:0005975">
    <property type="term" value="P:carbohydrate metabolic process"/>
    <property type="evidence" value="ECO:0007669"/>
    <property type="project" value="InterPro"/>
</dbReference>
<dbReference type="PRINTS" id="PR00413">
    <property type="entry name" value="HADHALOGNASE"/>
</dbReference>
<evidence type="ECO:0000313" key="10">
    <source>
        <dbReference type="EMBL" id="APZ42818.1"/>
    </source>
</evidence>
<reference evidence="10 11" key="1">
    <citation type="submission" date="2017-01" db="EMBL/GenBank/DDBJ databases">
        <title>Draft sequence of Acidihalobacter ferrooxidans strain DSM 14175 (strain V8).</title>
        <authorList>
            <person name="Khaleque H.N."/>
            <person name="Ramsay J.P."/>
            <person name="Murphy R.J.T."/>
            <person name="Kaksonen A.H."/>
            <person name="Boxall N.J."/>
            <person name="Watkin E.L.J."/>
        </authorList>
    </citation>
    <scope>NUCLEOTIDE SEQUENCE [LARGE SCALE GENOMIC DNA]</scope>
    <source>
        <strain evidence="10 11">V8</strain>
    </source>
</reference>
<sequence length="231" mass="24494">MPEPCKPEPILRGVLFDLDGTLLDTAPDMAGALTALRAEEGLPPLPFEQMRGHVSHGSKGLVDIGFGTALAPERFAALRQRFLDIYAASLCQGTRLFPGMEALLRALESAGIVWGIVTNKPGYLTDPLLHTLGLGARSRCVVSGDTLAQRKPHPAPLLHAATLCGLAPGDCLYIGDAERDIAAGRAAGMRTAIARWGYIDAADRPQTWGADAALEAPADTLSRFFPDARTA</sequence>
<name>A0A1P8UG35_9GAMM</name>
<evidence type="ECO:0000256" key="4">
    <source>
        <dbReference type="ARBA" id="ARBA00006171"/>
    </source>
</evidence>
<evidence type="ECO:0000256" key="8">
    <source>
        <dbReference type="ARBA" id="ARBA00022842"/>
    </source>
</evidence>
<dbReference type="STRING" id="1765967.BW247_06700"/>
<comment type="pathway">
    <text evidence="3">Organic acid metabolism; glycolate biosynthesis; glycolate from 2-phosphoglycolate: step 1/1.</text>
</comment>
<comment type="cofactor">
    <cofactor evidence="2">
        <name>Mg(2+)</name>
        <dbReference type="ChEBI" id="CHEBI:18420"/>
    </cofactor>
</comment>
<evidence type="ECO:0000256" key="1">
    <source>
        <dbReference type="ARBA" id="ARBA00000830"/>
    </source>
</evidence>
<dbReference type="GO" id="GO:0006281">
    <property type="term" value="P:DNA repair"/>
    <property type="evidence" value="ECO:0007669"/>
    <property type="project" value="TreeGrafter"/>
</dbReference>
<dbReference type="NCBIfam" id="TIGR01449">
    <property type="entry name" value="PGP_bact"/>
    <property type="match status" value="1"/>
</dbReference>
<dbReference type="Gene3D" id="3.40.50.1000">
    <property type="entry name" value="HAD superfamily/HAD-like"/>
    <property type="match status" value="1"/>
</dbReference>
<accession>A0A1P8UG35</accession>
<dbReference type="GO" id="GO:0005829">
    <property type="term" value="C:cytosol"/>
    <property type="evidence" value="ECO:0007669"/>
    <property type="project" value="TreeGrafter"/>
</dbReference>
<keyword evidence="11" id="KW-1185">Reference proteome</keyword>
<dbReference type="InterPro" id="IPR050155">
    <property type="entry name" value="HAD-like_hydrolase_sf"/>
</dbReference>
<evidence type="ECO:0000256" key="7">
    <source>
        <dbReference type="ARBA" id="ARBA00022801"/>
    </source>
</evidence>
<dbReference type="AlphaFoldDB" id="A0A1P8UG35"/>
<dbReference type="SFLD" id="SFLDG01129">
    <property type="entry name" value="C1.5:_HAD__Beta-PGM__Phosphata"/>
    <property type="match status" value="1"/>
</dbReference>
<evidence type="ECO:0000256" key="3">
    <source>
        <dbReference type="ARBA" id="ARBA00004818"/>
    </source>
</evidence>
<dbReference type="InterPro" id="IPR037512">
    <property type="entry name" value="PGPase_prok"/>
</dbReference>
<organism evidence="10 11">
    <name type="scientific">Acidihalobacter ferrooxydans</name>
    <dbReference type="NCBI Taxonomy" id="1765967"/>
    <lineage>
        <taxon>Bacteria</taxon>
        <taxon>Pseudomonadati</taxon>
        <taxon>Pseudomonadota</taxon>
        <taxon>Gammaproteobacteria</taxon>
        <taxon>Chromatiales</taxon>
        <taxon>Ectothiorhodospiraceae</taxon>
        <taxon>Acidihalobacter</taxon>
    </lineage>
</organism>
<dbReference type="InterPro" id="IPR036412">
    <property type="entry name" value="HAD-like_sf"/>
</dbReference>